<dbReference type="EMBL" id="JALXSQ010000042">
    <property type="protein sequence ID" value="MCT2043417.1"/>
    <property type="molecule type" value="Genomic_DNA"/>
</dbReference>
<evidence type="ECO:0000313" key="2">
    <source>
        <dbReference type="EMBL" id="MCT2043417.1"/>
    </source>
</evidence>
<dbReference type="SUPFAM" id="SSF55594">
    <property type="entry name" value="HPr-like"/>
    <property type="match status" value="1"/>
</dbReference>
<gene>
    <name evidence="2" type="ORF">M3D15_08775</name>
</gene>
<dbReference type="Gene3D" id="3.30.1340.10">
    <property type="entry name" value="HPr-like"/>
    <property type="match status" value="1"/>
</dbReference>
<evidence type="ECO:0000313" key="3">
    <source>
        <dbReference type="Proteomes" id="UP001525379"/>
    </source>
</evidence>
<reference evidence="2 3" key="1">
    <citation type="submission" date="2022-04" db="EMBL/GenBank/DDBJ databases">
        <title>Human microbiome associated bacterial genomes.</title>
        <authorList>
            <person name="Sandstrom S."/>
            <person name="Salamzade R."/>
            <person name="Kalan L.R."/>
        </authorList>
    </citation>
    <scope>NUCLEOTIDE SEQUENCE [LARGE SCALE GENOMIC DNA]</scope>
    <source>
        <strain evidence="3">p3-SID1799</strain>
    </source>
</reference>
<name>A0ABT2HYM0_9MICO</name>
<keyword evidence="3" id="KW-1185">Reference proteome</keyword>
<evidence type="ECO:0000259" key="1">
    <source>
        <dbReference type="PROSITE" id="PS51350"/>
    </source>
</evidence>
<dbReference type="RefSeq" id="WP_260104587.1">
    <property type="nucleotide sequence ID" value="NZ_JALXSQ010000042.1"/>
</dbReference>
<comment type="caution">
    <text evidence="2">The sequence shown here is derived from an EMBL/GenBank/DDBJ whole genome shotgun (WGS) entry which is preliminary data.</text>
</comment>
<sequence length="90" mass="9900">MFPELPPRENAERAVRIGDPAGIHLRVAAELAAIAERSGCEVTLNECELRRAIRIVALGIRHGDVVTLRVCGPRAEGVLEELRHVLEGER</sequence>
<dbReference type="Proteomes" id="UP001525379">
    <property type="component" value="Unassembled WGS sequence"/>
</dbReference>
<dbReference type="Pfam" id="PF00381">
    <property type="entry name" value="PTS-HPr"/>
    <property type="match status" value="1"/>
</dbReference>
<protein>
    <submittedName>
        <fullName evidence="2">HPr family phosphocarrier protein</fullName>
    </submittedName>
</protein>
<proteinExistence type="predicted"/>
<dbReference type="PROSITE" id="PS51350">
    <property type="entry name" value="PTS_HPR_DOM"/>
    <property type="match status" value="1"/>
</dbReference>
<organism evidence="2 3">
    <name type="scientific">Pseudoclavibacter albus</name>
    <dbReference type="NCBI Taxonomy" id="272241"/>
    <lineage>
        <taxon>Bacteria</taxon>
        <taxon>Bacillati</taxon>
        <taxon>Actinomycetota</taxon>
        <taxon>Actinomycetes</taxon>
        <taxon>Micrococcales</taxon>
        <taxon>Microbacteriaceae</taxon>
        <taxon>Pseudoclavibacter</taxon>
    </lineage>
</organism>
<accession>A0ABT2HYM0</accession>
<dbReference type="InterPro" id="IPR000032">
    <property type="entry name" value="HPr-like"/>
</dbReference>
<feature type="domain" description="HPr" evidence="1">
    <location>
        <begin position="10"/>
        <end position="90"/>
    </location>
</feature>
<dbReference type="InterPro" id="IPR035895">
    <property type="entry name" value="HPr-like_sf"/>
</dbReference>